<proteinExistence type="predicted"/>
<feature type="transmembrane region" description="Helical" evidence="1">
    <location>
        <begin position="58"/>
        <end position="86"/>
    </location>
</feature>
<protein>
    <submittedName>
        <fullName evidence="2">Uncharacterized protein</fullName>
    </submittedName>
</protein>
<keyword evidence="1" id="KW-1133">Transmembrane helix</keyword>
<sequence>FFCLVSTQRRADIQQKTSFKNLDDILENISKVQNPTRIIHDLATPELPSTSGHKSSDILYLTIGIIAGILLILSIILIVMCILRILQRRKYIAHVKSVNGSEYYCDGLHKSLNPDYATTPCLQHGVVAVDGKLIPFAYPTNSKQALRWNGQNALPHSSTA</sequence>
<accession>A0A8S3JNA0</accession>
<comment type="caution">
    <text evidence="2">The sequence shown here is derived from an EMBL/GenBank/DDBJ whole genome shotgun (WGS) entry which is preliminary data.</text>
</comment>
<evidence type="ECO:0000313" key="2">
    <source>
        <dbReference type="EMBL" id="CAF5219778.1"/>
    </source>
</evidence>
<feature type="non-terminal residue" evidence="2">
    <location>
        <position position="1"/>
    </location>
</feature>
<organism evidence="2 3">
    <name type="scientific">Rotaria magnacalcarata</name>
    <dbReference type="NCBI Taxonomy" id="392030"/>
    <lineage>
        <taxon>Eukaryota</taxon>
        <taxon>Metazoa</taxon>
        <taxon>Spiralia</taxon>
        <taxon>Gnathifera</taxon>
        <taxon>Rotifera</taxon>
        <taxon>Eurotatoria</taxon>
        <taxon>Bdelloidea</taxon>
        <taxon>Philodinida</taxon>
        <taxon>Philodinidae</taxon>
        <taxon>Rotaria</taxon>
    </lineage>
</organism>
<dbReference type="Proteomes" id="UP000681720">
    <property type="component" value="Unassembled WGS sequence"/>
</dbReference>
<feature type="non-terminal residue" evidence="2">
    <location>
        <position position="160"/>
    </location>
</feature>
<name>A0A8S3JNA0_9BILA</name>
<keyword evidence="1" id="KW-0812">Transmembrane</keyword>
<dbReference type="EMBL" id="CAJOBJ010363792">
    <property type="protein sequence ID" value="CAF5219778.1"/>
    <property type="molecule type" value="Genomic_DNA"/>
</dbReference>
<dbReference type="AlphaFoldDB" id="A0A8S3JNA0"/>
<gene>
    <name evidence="2" type="ORF">GIL414_LOCUS83667</name>
</gene>
<evidence type="ECO:0000313" key="3">
    <source>
        <dbReference type="Proteomes" id="UP000681720"/>
    </source>
</evidence>
<evidence type="ECO:0000256" key="1">
    <source>
        <dbReference type="SAM" id="Phobius"/>
    </source>
</evidence>
<reference evidence="2" key="1">
    <citation type="submission" date="2021-02" db="EMBL/GenBank/DDBJ databases">
        <authorList>
            <person name="Nowell W R."/>
        </authorList>
    </citation>
    <scope>NUCLEOTIDE SEQUENCE</scope>
</reference>
<keyword evidence="1" id="KW-0472">Membrane</keyword>